<evidence type="ECO:0000313" key="5">
    <source>
        <dbReference type="Proteomes" id="UP000316621"/>
    </source>
</evidence>
<dbReference type="PROSITE" id="PS50096">
    <property type="entry name" value="IQ"/>
    <property type="match status" value="2"/>
</dbReference>
<evidence type="ECO:0000313" key="4">
    <source>
        <dbReference type="EMBL" id="RZC66599.1"/>
    </source>
</evidence>
<feature type="compositionally biased region" description="Low complexity" evidence="3">
    <location>
        <begin position="457"/>
        <end position="470"/>
    </location>
</feature>
<feature type="compositionally biased region" description="Polar residues" evidence="3">
    <location>
        <begin position="281"/>
        <end position="296"/>
    </location>
</feature>
<comment type="similarity">
    <text evidence="2">Belongs to the IQD family.</text>
</comment>
<feature type="compositionally biased region" description="Polar residues" evidence="3">
    <location>
        <begin position="355"/>
        <end position="364"/>
    </location>
</feature>
<sequence>MMKSKGSCFKIITCARDTEDNDDDLEPNESKRSTDKSRWSFRKRSARHRVLSNSANTESPSIGNRDSLESTSINYNTQSNLTTPEKISVSHWASDYPLTGVANSNAPLIDTKKDFKSEPVISTENARVIDPSIFKQDVKKVDHKLEEDSAVVIQSAIRGYLAKKKLLKQKNVIKLQAAVRGHLVRNQAVGTLRCVQAISKMQVLVRARRARHLASAIETKPDGHEVKENSDTSSTEKLLSNAFARQIMQSTPNKKQIHIKCDPLKQDSAWQWLDRWMSVSSSDLEPNKQQSTAVNQKQDENVIDTASEVGNEIPAEVISASKDMQSTATNAGTSLNNEDNLITYEADNFVFQASRPTSTSTNDMQPPCVDDSGINDARASSSKSDARQSELLSTTPSQTARRSVSDKPMADGEQPKRSMKRVASEEPETENKKTVFGSRKATNPAFVAVQSKFEGLSSRTTSRKSISSTTQDVGAESKLNSISSSVDSWKKTQEPNLTESSIPHETKVQVAPSECGSLLSITSTLDSPERSEAGGVDVKQETVFVEKVTSELNMATDTASSSRNLDVEPRTDICASQPLSSSPASFQPWSSDDAKKESLDFDLAVEQQEEERQPDRCASDAQSQIEVAAYQQAYRSSPEGSPRSHVTIPESYGTPSSQVSVNAKRNKWNKSGPTQTRKHHPVVKRSPSNQNYESGGKSSAEQLSKDSKNAKRRSSFGSAKSSNLDQEPRDSSSSSTLPSYMQVTESRRAKVLVSPRSSPDVQDKEICIKKRHSLPSTNGKQGSPRMQRSMSQALQGVKGTNANSPHEKKWVR</sequence>
<feature type="region of interest" description="Disordered" evidence="3">
    <location>
        <begin position="457"/>
        <end position="513"/>
    </location>
</feature>
<gene>
    <name evidence="4" type="ORF">C5167_010287</name>
</gene>
<dbReference type="InterPro" id="IPR000048">
    <property type="entry name" value="IQ_motif_EF-hand-BS"/>
</dbReference>
<feature type="region of interest" description="Disordered" evidence="3">
    <location>
        <begin position="552"/>
        <end position="600"/>
    </location>
</feature>
<dbReference type="OMA" id="NSVPHFM"/>
<feature type="region of interest" description="Disordered" evidence="3">
    <location>
        <begin position="355"/>
        <end position="439"/>
    </location>
</feature>
<feature type="compositionally biased region" description="Low complexity" evidence="3">
    <location>
        <begin position="580"/>
        <end position="591"/>
    </location>
</feature>
<dbReference type="SMART" id="SM00015">
    <property type="entry name" value="IQ"/>
    <property type="match status" value="2"/>
</dbReference>
<keyword evidence="5" id="KW-1185">Reference proteome</keyword>
<accession>A0A4Y7K3V8</accession>
<proteinExistence type="inferred from homology"/>
<feature type="region of interest" description="Disordered" evidence="3">
    <location>
        <begin position="281"/>
        <end position="301"/>
    </location>
</feature>
<reference evidence="4 5" key="1">
    <citation type="journal article" date="2018" name="Science">
        <title>The opium poppy genome and morphinan production.</title>
        <authorList>
            <person name="Guo L."/>
            <person name="Winzer T."/>
            <person name="Yang X."/>
            <person name="Li Y."/>
            <person name="Ning Z."/>
            <person name="He Z."/>
            <person name="Teodor R."/>
            <person name="Lu Y."/>
            <person name="Bowser T.A."/>
            <person name="Graham I.A."/>
            <person name="Ye K."/>
        </authorList>
    </citation>
    <scope>NUCLEOTIDE SEQUENCE [LARGE SCALE GENOMIC DNA]</scope>
    <source>
        <strain evidence="5">cv. HN1</strain>
        <tissue evidence="4">Leaves</tissue>
    </source>
</reference>
<dbReference type="EMBL" id="CM010720">
    <property type="protein sequence ID" value="RZC66599.1"/>
    <property type="molecule type" value="Genomic_DNA"/>
</dbReference>
<dbReference type="Gene3D" id="1.20.5.190">
    <property type="match status" value="1"/>
</dbReference>
<feature type="compositionally biased region" description="Basic and acidic residues" evidence="3">
    <location>
        <begin position="28"/>
        <end position="38"/>
    </location>
</feature>
<dbReference type="PANTHER" id="PTHR32295">
    <property type="entry name" value="IQ-DOMAIN 5-RELATED"/>
    <property type="match status" value="1"/>
</dbReference>
<dbReference type="OrthoDB" id="1747078at2759"/>
<feature type="compositionally biased region" description="Polar residues" evidence="3">
    <location>
        <begin position="51"/>
        <end position="70"/>
    </location>
</feature>
<evidence type="ECO:0000256" key="3">
    <source>
        <dbReference type="SAM" id="MobiDB-lite"/>
    </source>
</evidence>
<evidence type="ECO:0008006" key="6">
    <source>
        <dbReference type="Google" id="ProtNLM"/>
    </source>
</evidence>
<dbReference type="STRING" id="3469.A0A4Y7K3V8"/>
<feature type="compositionally biased region" description="Polar residues" evidence="3">
    <location>
        <begin position="478"/>
        <end position="487"/>
    </location>
</feature>
<evidence type="ECO:0000256" key="2">
    <source>
        <dbReference type="ARBA" id="ARBA00024341"/>
    </source>
</evidence>
<feature type="compositionally biased region" description="Basic residues" evidence="3">
    <location>
        <begin position="39"/>
        <end position="50"/>
    </location>
</feature>
<organism evidence="4 5">
    <name type="scientific">Papaver somniferum</name>
    <name type="common">Opium poppy</name>
    <dbReference type="NCBI Taxonomy" id="3469"/>
    <lineage>
        <taxon>Eukaryota</taxon>
        <taxon>Viridiplantae</taxon>
        <taxon>Streptophyta</taxon>
        <taxon>Embryophyta</taxon>
        <taxon>Tracheophyta</taxon>
        <taxon>Spermatophyta</taxon>
        <taxon>Magnoliopsida</taxon>
        <taxon>Ranunculales</taxon>
        <taxon>Papaveraceae</taxon>
        <taxon>Papaveroideae</taxon>
        <taxon>Papaver</taxon>
    </lineage>
</organism>
<feature type="region of interest" description="Disordered" evidence="3">
    <location>
        <begin position="19"/>
        <end position="70"/>
    </location>
</feature>
<dbReference type="PANTHER" id="PTHR32295:SF154">
    <property type="entry name" value="PROTEIN IQ-DOMAIN 32"/>
    <property type="match status" value="1"/>
</dbReference>
<feature type="compositionally biased region" description="Basic and acidic residues" evidence="3">
    <location>
        <begin position="403"/>
        <end position="416"/>
    </location>
</feature>
<dbReference type="GO" id="GO:0005516">
    <property type="term" value="F:calmodulin binding"/>
    <property type="evidence" value="ECO:0007669"/>
    <property type="project" value="UniProtKB-KW"/>
</dbReference>
<evidence type="ECO:0000256" key="1">
    <source>
        <dbReference type="ARBA" id="ARBA00022860"/>
    </source>
</evidence>
<feature type="compositionally biased region" description="Polar residues" evidence="3">
    <location>
        <begin position="686"/>
        <end position="702"/>
    </location>
</feature>
<feature type="compositionally biased region" description="Polar residues" evidence="3">
    <location>
        <begin position="774"/>
        <end position="804"/>
    </location>
</feature>
<feature type="compositionally biased region" description="Polar residues" evidence="3">
    <location>
        <begin position="715"/>
        <end position="725"/>
    </location>
</feature>
<dbReference type="AlphaFoldDB" id="A0A4Y7K3V8"/>
<feature type="compositionally biased region" description="Polar residues" evidence="3">
    <location>
        <begin position="390"/>
        <end position="402"/>
    </location>
</feature>
<keyword evidence="1" id="KW-0112">Calmodulin-binding</keyword>
<feature type="compositionally biased region" description="Polar residues" evidence="3">
    <location>
        <begin position="552"/>
        <end position="564"/>
    </location>
</feature>
<protein>
    <recommendedName>
        <fullName evidence="6">DUF4005 domain-containing protein</fullName>
    </recommendedName>
</protein>
<dbReference type="Pfam" id="PF00612">
    <property type="entry name" value="IQ"/>
    <property type="match status" value="2"/>
</dbReference>
<feature type="compositionally biased region" description="Polar residues" evidence="3">
    <location>
        <begin position="653"/>
        <end position="675"/>
    </location>
</feature>
<feature type="region of interest" description="Disordered" evidence="3">
    <location>
        <begin position="630"/>
        <end position="812"/>
    </location>
</feature>
<name>A0A4Y7K3V8_PAPSO</name>
<dbReference type="Proteomes" id="UP000316621">
    <property type="component" value="Chromosome 6"/>
</dbReference>
<dbReference type="Gramene" id="RZC66599">
    <property type="protein sequence ID" value="RZC66599"/>
    <property type="gene ID" value="C5167_010287"/>
</dbReference>